<feature type="compositionally biased region" description="Polar residues" evidence="3">
    <location>
        <begin position="70"/>
        <end position="89"/>
    </location>
</feature>
<proteinExistence type="predicted"/>
<name>A0A8H3IU51_9LECA</name>
<dbReference type="Gene3D" id="1.25.40.20">
    <property type="entry name" value="Ankyrin repeat-containing domain"/>
    <property type="match status" value="3"/>
</dbReference>
<protein>
    <recommendedName>
        <fullName evidence="4">NACHT domain-containing protein</fullName>
    </recommendedName>
</protein>
<evidence type="ECO:0000313" key="5">
    <source>
        <dbReference type="EMBL" id="CAF9927980.1"/>
    </source>
</evidence>
<dbReference type="Pfam" id="PF24883">
    <property type="entry name" value="NPHP3_N"/>
    <property type="match status" value="1"/>
</dbReference>
<evidence type="ECO:0000259" key="4">
    <source>
        <dbReference type="PROSITE" id="PS50837"/>
    </source>
</evidence>
<dbReference type="PANTHER" id="PTHR10039">
    <property type="entry name" value="AMELOGENIN"/>
    <property type="match status" value="1"/>
</dbReference>
<dbReference type="InterPro" id="IPR036770">
    <property type="entry name" value="Ankyrin_rpt-contain_sf"/>
</dbReference>
<evidence type="ECO:0000313" key="6">
    <source>
        <dbReference type="Proteomes" id="UP000664169"/>
    </source>
</evidence>
<feature type="region of interest" description="Disordered" evidence="3">
    <location>
        <begin position="16"/>
        <end position="93"/>
    </location>
</feature>
<dbReference type="SMART" id="SM00248">
    <property type="entry name" value="ANK"/>
    <property type="match status" value="6"/>
</dbReference>
<dbReference type="PROSITE" id="PS50088">
    <property type="entry name" value="ANK_REPEAT"/>
    <property type="match status" value="5"/>
</dbReference>
<dbReference type="InterPro" id="IPR002110">
    <property type="entry name" value="Ankyrin_rpt"/>
</dbReference>
<feature type="compositionally biased region" description="Polar residues" evidence="3">
    <location>
        <begin position="17"/>
        <end position="33"/>
    </location>
</feature>
<dbReference type="PROSITE" id="PS50297">
    <property type="entry name" value="ANK_REP_REGION"/>
    <property type="match status" value="4"/>
</dbReference>
<dbReference type="InterPro" id="IPR054471">
    <property type="entry name" value="GPIID_WHD"/>
</dbReference>
<dbReference type="Gene3D" id="3.40.50.300">
    <property type="entry name" value="P-loop containing nucleotide triphosphate hydrolases"/>
    <property type="match status" value="1"/>
</dbReference>
<dbReference type="InterPro" id="IPR007111">
    <property type="entry name" value="NACHT_NTPase"/>
</dbReference>
<feature type="repeat" description="ANK" evidence="2">
    <location>
        <begin position="1068"/>
        <end position="1100"/>
    </location>
</feature>
<dbReference type="Pfam" id="PF22939">
    <property type="entry name" value="WHD_GPIID"/>
    <property type="match status" value="1"/>
</dbReference>
<dbReference type="Pfam" id="PF23239">
    <property type="entry name" value="DUF7069"/>
    <property type="match status" value="1"/>
</dbReference>
<dbReference type="EMBL" id="CAJPDQ010000028">
    <property type="protein sequence ID" value="CAF9927980.1"/>
    <property type="molecule type" value="Genomic_DNA"/>
</dbReference>
<evidence type="ECO:0000256" key="1">
    <source>
        <dbReference type="ARBA" id="ARBA00022737"/>
    </source>
</evidence>
<feature type="repeat" description="ANK" evidence="2">
    <location>
        <begin position="1134"/>
        <end position="1166"/>
    </location>
</feature>
<accession>A0A8H3IU51</accession>
<sequence length="1246" mass="140923">MSKKIRGHKNWLLPWKTSKTAHTNGDSSIQRESTTITTTALTTPTNRSSSSLPASTPEGSNPEHYAVLSRPTSQTEEGFHGTRSSNLSLENGADPQINTQSLWGQAYDALKEQDEELIDAYELLVKQELSGKKEEVTERQSCFEHMSAEALKHQETKGKIYIFGYAISIQQKLKTISTRISFARDWISDSVKASPEASVAWSVVLLALPLLTKLAEVDRAVTDGFTYVSLRMRYYIAMEDLLLSGACSKENSPARAFMNEQITSLYQKILEFQIKNIVRLHKNTLKMMIADTFGQCDWNSMLEGIKALDKQICQGSLQMAAEATQSHLAKLRLEAIEHQEECLQIFKDQLTVQQGMLRNIEQLNQRELSREEKDCLQSFCLEPHYELFKEQVEEHVEGTCKWFLKQEHYQNWLHRSEGHLLVTADPGCGKSVLAKCLIDRELREKCPGTKIAYFFFKDQQQNKLSVALSAILHQLLEGDLIKHALPRFDKYGQTLKNNGKILFDILCDVVNDPSAGPIILVFDGMDECDDEDSHYLFRLLKKTTRGNKLKVLLTSRPYENILTGFEEESESSSTWVRIPGDQESEAISEEIDLVIRHRLNKLANQKRSKLDPQTREVLETTLMKMEHRTYLWAFLVFDELEKDIKKGIKEMKAYLDYLPRKIEDAYEKILGKITDTYEKSQALKIIQIVLGAARPLSSRELQIALVISLETRSHNQLELELEDDNEFEQKIRHWCGLLVQTYRNKVLFLHQTVREFFLSKETSTSAITGKLPIKWCGSVDIQQAHEILARSSIAYLYLTEFQSGLKDQDSNDDESQERLSDSRIWYQYEPYSDAILDQFPFLTYSANEWDKHFGAGNCTEDESLVANAVGLCTYSNGVFQTTWRAHKLTTNRWWFYFPPDTPSKSTVATLLYCTAVVKVLLRIVQPGFDSILEALDTAWAVEYNGAVGNLLLDHAVAMDCNDPLYAELLAPAAHFGRLDLVMKLLEGGISSNLHNSIWAKALYGAARTGNVKITTILLEHGANPNLTTTGGRTALRNASFHGCAETVRVLLKHGADPNSVDDDGDTPLGDTPLHIAAGENAVEMATILLNNAADPNYSNCRGDTPLHIAAGENAVEMVTILLDHKSNVNAQTEHGCTALLIAAERGYETIVRLLLQHDANPMLEDKDYSTADDAATFKGCMSIAALLPKKTVKKRQSLSDLWPLKPFWRLAENSHERAEITYNQIQRQPFPREPRRHSFSGYTDHE</sequence>
<dbReference type="SUPFAM" id="SSF48403">
    <property type="entry name" value="Ankyrin repeat"/>
    <property type="match status" value="1"/>
</dbReference>
<dbReference type="InterPro" id="IPR031359">
    <property type="entry name" value="NACHT_N"/>
</dbReference>
<dbReference type="Pfam" id="PF12796">
    <property type="entry name" value="Ank_2"/>
    <property type="match status" value="2"/>
</dbReference>
<dbReference type="Pfam" id="PF17100">
    <property type="entry name" value="NACHT_N"/>
    <property type="match status" value="1"/>
</dbReference>
<dbReference type="Proteomes" id="UP000664169">
    <property type="component" value="Unassembled WGS sequence"/>
</dbReference>
<dbReference type="OrthoDB" id="163438at2759"/>
<feature type="compositionally biased region" description="Low complexity" evidence="3">
    <location>
        <begin position="34"/>
        <end position="45"/>
    </location>
</feature>
<reference evidence="5" key="1">
    <citation type="submission" date="2021-03" db="EMBL/GenBank/DDBJ databases">
        <authorList>
            <person name="Tagirdzhanova G."/>
        </authorList>
    </citation>
    <scope>NUCLEOTIDE SEQUENCE</scope>
</reference>
<gene>
    <name evidence="5" type="ORF">GOMPHAMPRED_004565</name>
</gene>
<dbReference type="InterPro" id="IPR027417">
    <property type="entry name" value="P-loop_NTPase"/>
</dbReference>
<feature type="region of interest" description="Disordered" evidence="3">
    <location>
        <begin position="1226"/>
        <end position="1246"/>
    </location>
</feature>
<dbReference type="SUPFAM" id="SSF52540">
    <property type="entry name" value="P-loop containing nucleoside triphosphate hydrolases"/>
    <property type="match status" value="1"/>
</dbReference>
<keyword evidence="2" id="KW-0040">ANK repeat</keyword>
<dbReference type="PANTHER" id="PTHR10039:SF14">
    <property type="entry name" value="NACHT DOMAIN-CONTAINING PROTEIN"/>
    <property type="match status" value="1"/>
</dbReference>
<feature type="repeat" description="ANK" evidence="2">
    <location>
        <begin position="1101"/>
        <end position="1133"/>
    </location>
</feature>
<keyword evidence="1" id="KW-0677">Repeat</keyword>
<dbReference type="InterPro" id="IPR055497">
    <property type="entry name" value="DUF7069"/>
</dbReference>
<keyword evidence="6" id="KW-1185">Reference proteome</keyword>
<feature type="domain" description="NACHT" evidence="4">
    <location>
        <begin position="418"/>
        <end position="557"/>
    </location>
</feature>
<evidence type="ECO:0000256" key="2">
    <source>
        <dbReference type="PROSITE-ProRule" id="PRU00023"/>
    </source>
</evidence>
<evidence type="ECO:0000256" key="3">
    <source>
        <dbReference type="SAM" id="MobiDB-lite"/>
    </source>
</evidence>
<dbReference type="InterPro" id="IPR056884">
    <property type="entry name" value="NPHP3-like_N"/>
</dbReference>
<feature type="repeat" description="ANK" evidence="2">
    <location>
        <begin position="1030"/>
        <end position="1062"/>
    </location>
</feature>
<comment type="caution">
    <text evidence="5">The sequence shown here is derived from an EMBL/GenBank/DDBJ whole genome shotgun (WGS) entry which is preliminary data.</text>
</comment>
<feature type="repeat" description="ANK" evidence="2">
    <location>
        <begin position="1001"/>
        <end position="1029"/>
    </location>
</feature>
<feature type="compositionally biased region" description="Polar residues" evidence="3">
    <location>
        <begin position="46"/>
        <end position="59"/>
    </location>
</feature>
<dbReference type="PROSITE" id="PS50837">
    <property type="entry name" value="NACHT"/>
    <property type="match status" value="1"/>
</dbReference>
<organism evidence="5 6">
    <name type="scientific">Gomphillus americanus</name>
    <dbReference type="NCBI Taxonomy" id="1940652"/>
    <lineage>
        <taxon>Eukaryota</taxon>
        <taxon>Fungi</taxon>
        <taxon>Dikarya</taxon>
        <taxon>Ascomycota</taxon>
        <taxon>Pezizomycotina</taxon>
        <taxon>Lecanoromycetes</taxon>
        <taxon>OSLEUM clade</taxon>
        <taxon>Ostropomycetidae</taxon>
        <taxon>Ostropales</taxon>
        <taxon>Graphidaceae</taxon>
        <taxon>Gomphilloideae</taxon>
        <taxon>Gomphillus</taxon>
    </lineage>
</organism>
<dbReference type="AlphaFoldDB" id="A0A8H3IU51"/>